<dbReference type="InterPro" id="IPR017850">
    <property type="entry name" value="Alkaline_phosphatase_core_sf"/>
</dbReference>
<evidence type="ECO:0000313" key="3">
    <source>
        <dbReference type="Proteomes" id="UP000838412"/>
    </source>
</evidence>
<sequence>MATSRLAALPSPLFLITILTTSAAGGRSHGRLLLVILDGFRWDLDRLEDLPNLAAFSAEGVNVPYVTPTYVTMTVPSIFTIVTGLYPESHGVLYNFLFDKSTGQVMFPENAQNSTDVLNAGVEPIWVTASKQGRRTGTYMFETVPGMLPDVYVNVPFTRRNETIEEIYTGLGTALDWFSTENVDFTAFYIGTLDNASHVYGPESPAARASLKQIDGVIGQLLQQVKQRGLTDLNIIFTADHGFRQVYDVTNPIEILRYVHASSLQMLIADYGPLALIQPAPGRREEVYAALAGSHPNMTVYYKEDFPTRFHYANHPRMTDILAMADPGYVIYSRYPGRLIFPGDHGYDNRDPAMKALFRAWGPNFRRGYVRPGPFDSVHIYPLMCEILGVDPAPNNGTLEEVSDMLVGVSSRGLQNSAETYVFLIAMIFTVMLM</sequence>
<dbReference type="OrthoDB" id="415411at2759"/>
<feature type="chain" id="PRO_5035432529" evidence="1">
    <location>
        <begin position="24"/>
        <end position="434"/>
    </location>
</feature>
<accession>A0A8K0A5J8</accession>
<protein>
    <submittedName>
        <fullName evidence="2">ENPP7 protein</fullName>
    </submittedName>
</protein>
<dbReference type="Proteomes" id="UP000838412">
    <property type="component" value="Chromosome 6"/>
</dbReference>
<dbReference type="InterPro" id="IPR002591">
    <property type="entry name" value="Phosphodiest/P_Trfase"/>
</dbReference>
<dbReference type="Gene3D" id="3.30.1360.180">
    <property type="match status" value="1"/>
</dbReference>
<dbReference type="Pfam" id="PF01663">
    <property type="entry name" value="Phosphodiest"/>
    <property type="match status" value="1"/>
</dbReference>
<reference evidence="2" key="1">
    <citation type="submission" date="2022-01" db="EMBL/GenBank/DDBJ databases">
        <authorList>
            <person name="Braso-Vives M."/>
        </authorList>
    </citation>
    <scope>NUCLEOTIDE SEQUENCE</scope>
</reference>
<feature type="signal peptide" evidence="1">
    <location>
        <begin position="1"/>
        <end position="23"/>
    </location>
</feature>
<keyword evidence="1" id="KW-0732">Signal</keyword>
<dbReference type="CDD" id="cd16018">
    <property type="entry name" value="Enpp"/>
    <property type="match status" value="1"/>
</dbReference>
<evidence type="ECO:0000256" key="1">
    <source>
        <dbReference type="SAM" id="SignalP"/>
    </source>
</evidence>
<gene>
    <name evidence="2" type="primary">ENPP7</name>
    <name evidence="2" type="ORF">BLAG_LOCUS21450</name>
</gene>
<dbReference type="PANTHER" id="PTHR10151:SF126">
    <property type="entry name" value="ECTONUCLEOTIDE PYROPHOSPHATASE_PHOSPHODIESTERASE FAMILY MEMBER 7-LIKE"/>
    <property type="match status" value="1"/>
</dbReference>
<keyword evidence="3" id="KW-1185">Reference proteome</keyword>
<proteinExistence type="predicted"/>
<evidence type="ECO:0000313" key="2">
    <source>
        <dbReference type="EMBL" id="CAH1268535.1"/>
    </source>
</evidence>
<dbReference type="AlphaFoldDB" id="A0A8K0A5J8"/>
<name>A0A8K0A5J8_BRALA</name>
<dbReference type="PANTHER" id="PTHR10151">
    <property type="entry name" value="ECTONUCLEOTIDE PYROPHOSPHATASE/PHOSPHODIESTERASE"/>
    <property type="match status" value="1"/>
</dbReference>
<dbReference type="SUPFAM" id="SSF53649">
    <property type="entry name" value="Alkaline phosphatase-like"/>
    <property type="match status" value="1"/>
</dbReference>
<organism evidence="2 3">
    <name type="scientific">Branchiostoma lanceolatum</name>
    <name type="common">Common lancelet</name>
    <name type="synonym">Amphioxus lanceolatum</name>
    <dbReference type="NCBI Taxonomy" id="7740"/>
    <lineage>
        <taxon>Eukaryota</taxon>
        <taxon>Metazoa</taxon>
        <taxon>Chordata</taxon>
        <taxon>Cephalochordata</taxon>
        <taxon>Leptocardii</taxon>
        <taxon>Amphioxiformes</taxon>
        <taxon>Branchiostomatidae</taxon>
        <taxon>Branchiostoma</taxon>
    </lineage>
</organism>
<dbReference type="Gene3D" id="3.40.720.10">
    <property type="entry name" value="Alkaline Phosphatase, subunit A"/>
    <property type="match status" value="1"/>
</dbReference>
<dbReference type="EMBL" id="OV696691">
    <property type="protein sequence ID" value="CAH1268535.1"/>
    <property type="molecule type" value="Genomic_DNA"/>
</dbReference>